<gene>
    <name evidence="12" type="ORF">XNOV1_A000156</name>
</gene>
<feature type="region of interest" description="Disordered" evidence="8">
    <location>
        <begin position="125"/>
        <end position="235"/>
    </location>
</feature>
<dbReference type="SMART" id="SM00110">
    <property type="entry name" value="C1Q"/>
    <property type="match status" value="1"/>
</dbReference>
<reference evidence="12" key="1">
    <citation type="submission" date="2023-08" db="EMBL/GenBank/DDBJ databases">
        <authorList>
            <person name="Alioto T."/>
            <person name="Alioto T."/>
            <person name="Gomez Garrido J."/>
        </authorList>
    </citation>
    <scope>NUCLEOTIDE SEQUENCE</scope>
</reference>
<dbReference type="PROSITE" id="PS50871">
    <property type="entry name" value="C1Q"/>
    <property type="match status" value="1"/>
</dbReference>
<feature type="region of interest" description="Disordered" evidence="8">
    <location>
        <begin position="591"/>
        <end position="705"/>
    </location>
</feature>
<feature type="compositionally biased region" description="Gly residues" evidence="8">
    <location>
        <begin position="459"/>
        <end position="476"/>
    </location>
</feature>
<feature type="region of interest" description="Disordered" evidence="8">
    <location>
        <begin position="267"/>
        <end position="291"/>
    </location>
</feature>
<feature type="region of interest" description="Disordered" evidence="8">
    <location>
        <begin position="457"/>
        <end position="476"/>
    </location>
</feature>
<dbReference type="PANTHER" id="PTHR15427:SF1">
    <property type="entry name" value="EMILIN-1"/>
    <property type="match status" value="1"/>
</dbReference>
<dbReference type="Pfam" id="PF07546">
    <property type="entry name" value="EMI"/>
    <property type="match status" value="1"/>
</dbReference>
<keyword evidence="6" id="KW-1015">Disulfide bond</keyword>
<feature type="compositionally biased region" description="Gly residues" evidence="8">
    <location>
        <begin position="272"/>
        <end position="283"/>
    </location>
</feature>
<evidence type="ECO:0000256" key="7">
    <source>
        <dbReference type="SAM" id="Coils"/>
    </source>
</evidence>
<evidence type="ECO:0000259" key="10">
    <source>
        <dbReference type="PROSITE" id="PS50871"/>
    </source>
</evidence>
<feature type="domain" description="EMI" evidence="11">
    <location>
        <begin position="46"/>
        <end position="123"/>
    </location>
</feature>
<dbReference type="EMBL" id="OY660864">
    <property type="protein sequence ID" value="CAJ1049967.1"/>
    <property type="molecule type" value="Genomic_DNA"/>
</dbReference>
<evidence type="ECO:0000256" key="2">
    <source>
        <dbReference type="ARBA" id="ARBA00022525"/>
    </source>
</evidence>
<dbReference type="InterPro" id="IPR050392">
    <property type="entry name" value="Collagen/C1q_domain"/>
</dbReference>
<dbReference type="InterPro" id="IPR008983">
    <property type="entry name" value="Tumour_necrosis_fac-like_dom"/>
</dbReference>
<dbReference type="InterPro" id="IPR001073">
    <property type="entry name" value="C1q_dom"/>
</dbReference>
<protein>
    <submittedName>
        <fullName evidence="12">EMILIN-1-like</fullName>
    </submittedName>
</protein>
<evidence type="ECO:0000313" key="12">
    <source>
        <dbReference type="EMBL" id="CAJ1049967.1"/>
    </source>
</evidence>
<evidence type="ECO:0000313" key="13">
    <source>
        <dbReference type="Proteomes" id="UP001178508"/>
    </source>
</evidence>
<dbReference type="PANTHER" id="PTHR15427">
    <property type="entry name" value="EMILIN ELASTIN MICROFIBRIL INTERFACE-LOCATED PROTEIN ELASTIN MICROFIBRIL INTERFACER"/>
    <property type="match status" value="1"/>
</dbReference>
<feature type="chain" id="PRO_5043404460" evidence="9">
    <location>
        <begin position="18"/>
        <end position="1271"/>
    </location>
</feature>
<keyword evidence="3" id="KW-0272">Extracellular matrix</keyword>
<comment type="subcellular location">
    <subcellularLocation>
        <location evidence="1">Secreted</location>
        <location evidence="1">Extracellular space</location>
        <location evidence="1">Extracellular matrix</location>
    </subcellularLocation>
</comment>
<feature type="coiled-coil region" evidence="7">
    <location>
        <begin position="924"/>
        <end position="951"/>
    </location>
</feature>
<evidence type="ECO:0000256" key="9">
    <source>
        <dbReference type="SAM" id="SignalP"/>
    </source>
</evidence>
<dbReference type="Gene3D" id="2.60.120.40">
    <property type="match status" value="1"/>
</dbReference>
<feature type="region of interest" description="Disordered" evidence="8">
    <location>
        <begin position="1070"/>
        <end position="1123"/>
    </location>
</feature>
<evidence type="ECO:0000256" key="1">
    <source>
        <dbReference type="ARBA" id="ARBA00004498"/>
    </source>
</evidence>
<keyword evidence="2" id="KW-0964">Secreted</keyword>
<dbReference type="Pfam" id="PF00386">
    <property type="entry name" value="C1q"/>
    <property type="match status" value="1"/>
</dbReference>
<dbReference type="SUPFAM" id="SSF49842">
    <property type="entry name" value="TNF-like"/>
    <property type="match status" value="1"/>
</dbReference>
<proteinExistence type="predicted"/>
<feature type="domain" description="C1q" evidence="10">
    <location>
        <begin position="1126"/>
        <end position="1271"/>
    </location>
</feature>
<evidence type="ECO:0000256" key="3">
    <source>
        <dbReference type="ARBA" id="ARBA00022530"/>
    </source>
</evidence>
<dbReference type="FunFam" id="2.60.120.40:FF:000010">
    <property type="entry name" value="EMILIN-1 protein"/>
    <property type="match status" value="1"/>
</dbReference>
<keyword evidence="13" id="KW-1185">Reference proteome</keyword>
<dbReference type="PRINTS" id="PR00007">
    <property type="entry name" value="COMPLEMNTC1Q"/>
</dbReference>
<evidence type="ECO:0000256" key="8">
    <source>
        <dbReference type="SAM" id="MobiDB-lite"/>
    </source>
</evidence>
<feature type="compositionally biased region" description="Gly residues" evidence="8">
    <location>
        <begin position="850"/>
        <end position="866"/>
    </location>
</feature>
<sequence>MGALTLLLLALWTCGHAKSAFPQRNSYSLYAGAHTNTHGARAASRHRNWCAFVVTKTVSCVVEDGVETYVKPDYHPCNWGSTQCSRVVVYRTYMRPRYKVAYKMVTDMEWKCCHGYSGEDCNDGPVGGAGTQISTTRPQPRPGQGGGHGGGGGGYGGGGHGGGGHSGGAGGGHSGGGGGGHSGGAGGGHSGGGGGGHSGGAGGGHSGGAGGGHSGGGYGGGSSGSGQSGRADGEKVRQLEDRIQHLTKNLQDLQTTMNTMKENFQREVNKPGFGGGGGRGTSSGGRNPADAAQPEIKETISSIQNKLDQLDNRTQAHDKTLVSINNHLVNGKGNDLDGGLSGGGVSGGRLNTLKEEILRELERRVSLSCSSCQAGVEDLLRQQQVDRESIRALQKQVDAMNARYRQSLESLQREVSHSRGCCDTVDDLQRRVTDAERKISSASENLDVLHNRLDKELSGAGGSGNPTGGFGGGSFGGGGGIGGGGRDAVVTKGGLDNRLKELERRINDTVQRTEQSCSFLENDLKDYFQREVGDLKTVFFDRFDDQADRIADVELDVGLVKDRVSNHDKTLSRLENSTSILERRLEECGCGGSGGGGGGRGSGSGGRGDGGGRWGGGGGGGGEGGQGGTTGGGGGRWGGGGGEGGHTGGAGGDGGGRGSGGRGDGGRWGTGGQGGTTGGRGGGGTGGGSWGGLPGTGGERDNTTEKSLEWRVVANEDQIRHFNTRIKDLSVSGDSLLDKVVDLSHDVRKIKALTGDHGEHFNRIVTEVEMLGHDCELCQKVEDELRKLRNQSQDTLGRMQSHINRIQIRLESGREGCPRVCSHLEDEVRLLRDDVRRCTSKCKTGLDTPTGGGGSGSSGGSGGRGPGLDAEKSLDGHSVIGGSISNNQLKTLQGELSEVILTFSSINDTLKGLEHTVQKHGSVITDLGNTKDKIISELDKIQEEVTEHIEDSRERLDGMDKDVRRFESTLLVEMGDCRRSGDGLEKRLSKLEGVCGRLDSVSDSILKIKEGLNRHVSSLWTCVSGLNDTVIHHGGVMDIFQKNQDDVYTRMKTLNSSLNQVLKDLQSFSEHDLTGLPGPPGPPGERGFNGLPGLRGPLGPPGRPGEIGARGPPGPKGETGLPGADAHVPRLSFSAALTIPMERSGTIIFDKVFVNEGDFYDPRTGIFTAPIDGHYFFSAILTGHRNEKIEAVLSKSNYGMARVDSGGYQPEGLENNPVAEAKTTPGSLAVFNIILPLQTRDTVCIDLVMGKLAHSVEPLTIFNGMLLYEGM</sequence>
<feature type="coiled-coil region" evidence="7">
    <location>
        <begin position="390"/>
        <end position="452"/>
    </location>
</feature>
<dbReference type="PROSITE" id="PS51041">
    <property type="entry name" value="EMI"/>
    <property type="match status" value="1"/>
</dbReference>
<dbReference type="Proteomes" id="UP001178508">
    <property type="component" value="Chromosome 1"/>
</dbReference>
<feature type="region of interest" description="Disordered" evidence="8">
    <location>
        <begin position="842"/>
        <end position="876"/>
    </location>
</feature>
<name>A0AAV1EMY8_XYRNO</name>
<evidence type="ECO:0000256" key="5">
    <source>
        <dbReference type="ARBA" id="ARBA00023054"/>
    </source>
</evidence>
<feature type="compositionally biased region" description="Gly residues" evidence="8">
    <location>
        <begin position="143"/>
        <end position="227"/>
    </location>
</feature>
<evidence type="ECO:0000259" key="11">
    <source>
        <dbReference type="PROSITE" id="PS51041"/>
    </source>
</evidence>
<organism evidence="12 13">
    <name type="scientific">Xyrichtys novacula</name>
    <name type="common">Pearly razorfish</name>
    <name type="synonym">Hemipteronotus novacula</name>
    <dbReference type="NCBI Taxonomy" id="13765"/>
    <lineage>
        <taxon>Eukaryota</taxon>
        <taxon>Metazoa</taxon>
        <taxon>Chordata</taxon>
        <taxon>Craniata</taxon>
        <taxon>Vertebrata</taxon>
        <taxon>Euteleostomi</taxon>
        <taxon>Actinopterygii</taxon>
        <taxon>Neopterygii</taxon>
        <taxon>Teleostei</taxon>
        <taxon>Neoteleostei</taxon>
        <taxon>Acanthomorphata</taxon>
        <taxon>Eupercaria</taxon>
        <taxon>Labriformes</taxon>
        <taxon>Labridae</taxon>
        <taxon>Xyrichtys</taxon>
    </lineage>
</organism>
<dbReference type="InterPro" id="IPR011489">
    <property type="entry name" value="EMI_domain"/>
</dbReference>
<evidence type="ECO:0000256" key="6">
    <source>
        <dbReference type="ARBA" id="ARBA00023157"/>
    </source>
</evidence>
<feature type="signal peptide" evidence="9">
    <location>
        <begin position="1"/>
        <end position="17"/>
    </location>
</feature>
<feature type="coiled-coil region" evidence="7">
    <location>
        <begin position="492"/>
        <end position="530"/>
    </location>
</feature>
<evidence type="ECO:0000256" key="4">
    <source>
        <dbReference type="ARBA" id="ARBA00022729"/>
    </source>
</evidence>
<keyword evidence="4 9" id="KW-0732">Signal</keyword>
<dbReference type="AlphaFoldDB" id="A0AAV1EMY8"/>
<accession>A0AAV1EMY8</accession>
<feature type="compositionally biased region" description="Gly residues" evidence="8">
    <location>
        <begin position="591"/>
        <end position="697"/>
    </location>
</feature>
<keyword evidence="5 7" id="KW-0175">Coiled coil</keyword>